<accession>X0TFU3</accession>
<comment type="caution">
    <text evidence="2">The sequence shown here is derived from an EMBL/GenBank/DDBJ whole genome shotgun (WGS) entry which is preliminary data.</text>
</comment>
<reference evidence="2" key="1">
    <citation type="journal article" date="2014" name="Front. Microbiol.">
        <title>High frequency of phylogenetically diverse reductive dehalogenase-homologous genes in deep subseafloor sedimentary metagenomes.</title>
        <authorList>
            <person name="Kawai M."/>
            <person name="Futagami T."/>
            <person name="Toyoda A."/>
            <person name="Takaki Y."/>
            <person name="Nishi S."/>
            <person name="Hori S."/>
            <person name="Arai W."/>
            <person name="Tsubouchi T."/>
            <person name="Morono Y."/>
            <person name="Uchiyama I."/>
            <person name="Ito T."/>
            <person name="Fujiyama A."/>
            <person name="Inagaki F."/>
            <person name="Takami H."/>
        </authorList>
    </citation>
    <scope>NUCLEOTIDE SEQUENCE</scope>
    <source>
        <strain evidence="2">Expedition CK06-06</strain>
    </source>
</reference>
<protein>
    <recommendedName>
        <fullName evidence="1">Transcriptional coactivator p15 (PC4) C-terminal domain-containing protein</fullName>
    </recommendedName>
</protein>
<dbReference type="GO" id="GO:0003677">
    <property type="term" value="F:DNA binding"/>
    <property type="evidence" value="ECO:0007669"/>
    <property type="project" value="InterPro"/>
</dbReference>
<dbReference type="InterPro" id="IPR003173">
    <property type="entry name" value="PC4_C"/>
</dbReference>
<dbReference type="GO" id="GO:0006355">
    <property type="term" value="P:regulation of DNA-templated transcription"/>
    <property type="evidence" value="ECO:0007669"/>
    <property type="project" value="InterPro"/>
</dbReference>
<proteinExistence type="predicted"/>
<gene>
    <name evidence="2" type="ORF">S01H1_29678</name>
</gene>
<dbReference type="EMBL" id="BARS01018225">
    <property type="protein sequence ID" value="GAF92069.1"/>
    <property type="molecule type" value="Genomic_DNA"/>
</dbReference>
<organism evidence="2">
    <name type="scientific">marine sediment metagenome</name>
    <dbReference type="NCBI Taxonomy" id="412755"/>
    <lineage>
        <taxon>unclassified sequences</taxon>
        <taxon>metagenomes</taxon>
        <taxon>ecological metagenomes</taxon>
    </lineage>
</organism>
<sequence length="70" mass="8113">MKQIGQLDVTDNKRLVLSIGEFRGVERVDLRQYVKVKDGDEYIPTPKGVNFAAEWIDDFVKMVEKLKEVD</sequence>
<dbReference type="InterPro" id="IPR009044">
    <property type="entry name" value="ssDNA-bd_transcriptional_reg"/>
</dbReference>
<feature type="domain" description="Transcriptional coactivator p15 (PC4) C-terminal" evidence="1">
    <location>
        <begin position="13"/>
        <end position="60"/>
    </location>
</feature>
<dbReference type="AlphaFoldDB" id="X0TFU3"/>
<name>X0TFU3_9ZZZZ</name>
<dbReference type="Pfam" id="PF02229">
    <property type="entry name" value="PC4"/>
    <property type="match status" value="1"/>
</dbReference>
<evidence type="ECO:0000259" key="1">
    <source>
        <dbReference type="Pfam" id="PF02229"/>
    </source>
</evidence>
<dbReference type="SUPFAM" id="SSF54447">
    <property type="entry name" value="ssDNA-binding transcriptional regulator domain"/>
    <property type="match status" value="1"/>
</dbReference>
<evidence type="ECO:0000313" key="2">
    <source>
        <dbReference type="EMBL" id="GAF92069.1"/>
    </source>
</evidence>
<dbReference type="Gene3D" id="2.30.31.10">
    <property type="entry name" value="Transcriptional Coactivator Pc4, Chain A"/>
    <property type="match status" value="1"/>
</dbReference>